<evidence type="ECO:0000313" key="4">
    <source>
        <dbReference type="EMBL" id="OJG36045.1"/>
    </source>
</evidence>
<dbReference type="Pfam" id="PF13731">
    <property type="entry name" value="WxL"/>
    <property type="match status" value="1"/>
</dbReference>
<dbReference type="Proteomes" id="UP000183700">
    <property type="component" value="Unassembled WGS sequence"/>
</dbReference>
<dbReference type="InterPro" id="IPR027994">
    <property type="entry name" value="WxL_dom"/>
</dbReference>
<organism evidence="4 5">
    <name type="scientific">Enterococcus devriesei</name>
    <dbReference type="NCBI Taxonomy" id="319970"/>
    <lineage>
        <taxon>Bacteria</taxon>
        <taxon>Bacillati</taxon>
        <taxon>Bacillota</taxon>
        <taxon>Bacilli</taxon>
        <taxon>Lactobacillales</taxon>
        <taxon>Enterococcaceae</taxon>
        <taxon>Enterococcus</taxon>
    </lineage>
</organism>
<dbReference type="EMBL" id="JXKM01000004">
    <property type="protein sequence ID" value="OJG36045.1"/>
    <property type="molecule type" value="Genomic_DNA"/>
</dbReference>
<keyword evidence="5" id="KW-1185">Reference proteome</keyword>
<evidence type="ECO:0000256" key="1">
    <source>
        <dbReference type="SAM" id="MobiDB-lite"/>
    </source>
</evidence>
<dbReference type="OrthoDB" id="2339326at2"/>
<keyword evidence="2" id="KW-0732">Signal</keyword>
<sequence length="244" mass="26181">MKKMNLLLSVVVFVGTLGAPLSAMALSDAEYTTNGMITFEPSEEETKPVDPTDPTKPITPIDPTDPNGPEEGTAGPLSLDYASSLDFGKQKITSSKQVYYAKAQTYLDGSGQSKTGPNYVQVTDNRGTEAGWQLQVKQNSQFKTMDNEELTGAQITFKNGTIISASESAKPTGVAMITVMPTDELTDVMMASEGQGAGTHLLTWGNDQATAEKSIELSVPGTTTKYAKKYETTFTWVLADTPKN</sequence>
<protein>
    <submittedName>
        <fullName evidence="4">Cell surface protein</fullName>
    </submittedName>
</protein>
<comment type="caution">
    <text evidence="4">The sequence shown here is derived from an EMBL/GenBank/DDBJ whole genome shotgun (WGS) entry which is preliminary data.</text>
</comment>
<name>A0A1L8SVL5_9ENTE</name>
<evidence type="ECO:0000256" key="2">
    <source>
        <dbReference type="SAM" id="SignalP"/>
    </source>
</evidence>
<evidence type="ECO:0000313" key="5">
    <source>
        <dbReference type="Proteomes" id="UP000183700"/>
    </source>
</evidence>
<accession>A0A1L8SVL5</accession>
<evidence type="ECO:0000259" key="3">
    <source>
        <dbReference type="Pfam" id="PF13731"/>
    </source>
</evidence>
<gene>
    <name evidence="4" type="ORF">RV00_GL002189</name>
</gene>
<feature type="domain" description="WxL" evidence="3">
    <location>
        <begin position="28"/>
        <end position="242"/>
    </location>
</feature>
<proteinExistence type="predicted"/>
<feature type="region of interest" description="Disordered" evidence="1">
    <location>
        <begin position="41"/>
        <end position="77"/>
    </location>
</feature>
<dbReference type="STRING" id="319970.RV00_GL002189"/>
<dbReference type="AlphaFoldDB" id="A0A1L8SVL5"/>
<feature type="compositionally biased region" description="Low complexity" evidence="1">
    <location>
        <begin position="55"/>
        <end position="65"/>
    </location>
</feature>
<feature type="signal peptide" evidence="2">
    <location>
        <begin position="1"/>
        <end position="25"/>
    </location>
</feature>
<feature type="chain" id="PRO_5009880306" evidence="2">
    <location>
        <begin position="26"/>
        <end position="244"/>
    </location>
</feature>
<reference evidence="4 5" key="1">
    <citation type="submission" date="2014-12" db="EMBL/GenBank/DDBJ databases">
        <title>Draft genome sequences of 29 type strains of Enterococci.</title>
        <authorList>
            <person name="Zhong Z."/>
            <person name="Sun Z."/>
            <person name="Liu W."/>
            <person name="Zhang W."/>
            <person name="Zhang H."/>
        </authorList>
    </citation>
    <scope>NUCLEOTIDE SEQUENCE [LARGE SCALE GENOMIC DNA]</scope>
    <source>
        <strain evidence="4 5">DSM 22802</strain>
    </source>
</reference>
<dbReference type="RefSeq" id="WP_071862000.1">
    <property type="nucleotide sequence ID" value="NZ_JBHLVS010000013.1"/>
</dbReference>